<dbReference type="Proteomes" id="UP001551176">
    <property type="component" value="Unassembled WGS sequence"/>
</dbReference>
<evidence type="ECO:0000313" key="2">
    <source>
        <dbReference type="Proteomes" id="UP001551176"/>
    </source>
</evidence>
<accession>A0ABV3C0Z0</accession>
<proteinExistence type="predicted"/>
<reference evidence="1 2" key="1">
    <citation type="submission" date="2024-06" db="EMBL/GenBank/DDBJ databases">
        <title>The Natural Products Discovery Center: Release of the First 8490 Sequenced Strains for Exploring Actinobacteria Biosynthetic Diversity.</title>
        <authorList>
            <person name="Kalkreuter E."/>
            <person name="Kautsar S.A."/>
            <person name="Yang D."/>
            <person name="Bader C.D."/>
            <person name="Teijaro C.N."/>
            <person name="Fluegel L."/>
            <person name="Davis C.M."/>
            <person name="Simpson J.R."/>
            <person name="Lauterbach L."/>
            <person name="Steele A.D."/>
            <person name="Gui C."/>
            <person name="Meng S."/>
            <person name="Li G."/>
            <person name="Viehrig K."/>
            <person name="Ye F."/>
            <person name="Su P."/>
            <person name="Kiefer A.F."/>
            <person name="Nichols A."/>
            <person name="Cepeda A.J."/>
            <person name="Yan W."/>
            <person name="Fan B."/>
            <person name="Jiang Y."/>
            <person name="Adhikari A."/>
            <person name="Zheng C.-J."/>
            <person name="Schuster L."/>
            <person name="Cowan T.M."/>
            <person name="Smanski M.J."/>
            <person name="Chevrette M.G."/>
            <person name="De Carvalho L.P.S."/>
            <person name="Shen B."/>
        </authorList>
    </citation>
    <scope>NUCLEOTIDE SEQUENCE [LARGE SCALE GENOMIC DNA]</scope>
    <source>
        <strain evidence="1 2">NPDC046838</strain>
    </source>
</reference>
<evidence type="ECO:0000313" key="1">
    <source>
        <dbReference type="EMBL" id="MEU6826933.1"/>
    </source>
</evidence>
<name>A0ABV3C0Z0_9ACTN</name>
<gene>
    <name evidence="1" type="ORF">ABZ921_40540</name>
</gene>
<organism evidence="1 2">
    <name type="scientific">Streptomyces atriruber</name>
    <dbReference type="NCBI Taxonomy" id="545121"/>
    <lineage>
        <taxon>Bacteria</taxon>
        <taxon>Bacillati</taxon>
        <taxon>Actinomycetota</taxon>
        <taxon>Actinomycetes</taxon>
        <taxon>Kitasatosporales</taxon>
        <taxon>Streptomycetaceae</taxon>
        <taxon>Streptomyces</taxon>
    </lineage>
</organism>
<dbReference type="RefSeq" id="WP_359358708.1">
    <property type="nucleotide sequence ID" value="NZ_JBEYXV010000034.1"/>
</dbReference>
<keyword evidence="2" id="KW-1185">Reference proteome</keyword>
<protein>
    <submittedName>
        <fullName evidence="1">Uncharacterized protein</fullName>
    </submittedName>
</protein>
<comment type="caution">
    <text evidence="1">The sequence shown here is derived from an EMBL/GenBank/DDBJ whole genome shotgun (WGS) entry which is preliminary data.</text>
</comment>
<sequence>MGTSRVPDLIDALVPRLAASSDLADVKVVDGPLVTDSAALEWLFVGYDGDNEGDFIAATAQQEWAGLGAKKKNEDITLTCAIVVERGSTEVRSCRSRTYEIFAAVENVLRADPSLGFSTPTVCAVTEHTFHQAQTPEGIQGRLPFTVTCTTRI</sequence>
<dbReference type="EMBL" id="JBEYXV010000034">
    <property type="protein sequence ID" value="MEU6826933.1"/>
    <property type="molecule type" value="Genomic_DNA"/>
</dbReference>